<dbReference type="GO" id="GO:0005886">
    <property type="term" value="C:plasma membrane"/>
    <property type="evidence" value="ECO:0007669"/>
    <property type="project" value="TreeGrafter"/>
</dbReference>
<dbReference type="InterPro" id="IPR050250">
    <property type="entry name" value="Macrolide_Exporter_MacB"/>
</dbReference>
<evidence type="ECO:0000313" key="2">
    <source>
        <dbReference type="EMBL" id="HIU43745.1"/>
    </source>
</evidence>
<dbReference type="PANTHER" id="PTHR30572:SF4">
    <property type="entry name" value="ABC TRANSPORTER PERMEASE YTRF"/>
    <property type="match status" value="1"/>
</dbReference>
<dbReference type="GO" id="GO:0022857">
    <property type="term" value="F:transmembrane transporter activity"/>
    <property type="evidence" value="ECO:0007669"/>
    <property type="project" value="TreeGrafter"/>
</dbReference>
<name>A0A9D1ITS4_9CLOT</name>
<proteinExistence type="predicted"/>
<keyword evidence="1" id="KW-0472">Membrane</keyword>
<feature type="transmembrane region" description="Helical" evidence="1">
    <location>
        <begin position="524"/>
        <end position="548"/>
    </location>
</feature>
<accession>A0A9D1ITS4</accession>
<reference evidence="2" key="1">
    <citation type="submission" date="2020-10" db="EMBL/GenBank/DDBJ databases">
        <authorList>
            <person name="Gilroy R."/>
        </authorList>
    </citation>
    <scope>NUCLEOTIDE SEQUENCE</scope>
    <source>
        <strain evidence="2">CHK191-8634</strain>
    </source>
</reference>
<keyword evidence="1" id="KW-0812">Transmembrane</keyword>
<evidence type="ECO:0008006" key="4">
    <source>
        <dbReference type="Google" id="ProtNLM"/>
    </source>
</evidence>
<dbReference type="PANTHER" id="PTHR30572">
    <property type="entry name" value="MEMBRANE COMPONENT OF TRANSPORTER-RELATED"/>
    <property type="match status" value="1"/>
</dbReference>
<evidence type="ECO:0000256" key="1">
    <source>
        <dbReference type="SAM" id="Phobius"/>
    </source>
</evidence>
<feature type="transmembrane region" description="Helical" evidence="1">
    <location>
        <begin position="477"/>
        <end position="503"/>
    </location>
</feature>
<protein>
    <recommendedName>
        <fullName evidence="4">ABC3 transporter permease protein domain-containing protein</fullName>
    </recommendedName>
</protein>
<organism evidence="2 3">
    <name type="scientific">Candidatus Ventrousia excrementavium</name>
    <dbReference type="NCBI Taxonomy" id="2840961"/>
    <lineage>
        <taxon>Bacteria</taxon>
        <taxon>Bacillati</taxon>
        <taxon>Bacillota</taxon>
        <taxon>Clostridia</taxon>
        <taxon>Eubacteriales</taxon>
        <taxon>Clostridiaceae</taxon>
        <taxon>Clostridiaceae incertae sedis</taxon>
        <taxon>Candidatus Ventrousia</taxon>
    </lineage>
</organism>
<keyword evidence="1" id="KW-1133">Transmembrane helix</keyword>
<sequence>MRPNIHVRSLARRPLYLLLLCLIIGAASFGFIAHAVEYVILRRETEQLGDYYRAVGTLSPNGEDFSCLPDGIALVESSNAVTLSDQRQYASALLDGIQNIDYASTLGDDITLTPRRSESFGLGFELSGNRTTDIVFDGVLTDVVVGKNVESSCELTFSVDNIYATRPEYQVETGSVATIAYLFSTPDEAVAFSSSLATGERYLACGYYNFYNYINYYGFGPSAVTEIPRMLIARPLDGQERWLLPLGDEGVDWNDSALAALKNDIDKQEIEKSAMMVIGTRDMSAMPCFLESSRSYHLQSGRYLDQTDEQNGLLHCVISNRFAQARGLSVGDQLALTFRQLEYPFWFGFALDIEKTPWNELPTSEVEFEIVGIISPANERTDFLGAATDNVIYVPTSSIPSGYGKTLPSAVRVEGVQAEEFGTIFQPYSFVVGDALMQDQFIAQNRAALEDLGLSLQFAPNGAQEFWRSAGSMLDSVLLNVIVFGALLVLLFGFSAFMYWRFCARSFAISRALGLPLRTAIRQVLAPYFAEGAVGVATGGLVAVYYAVRQSADKAAILGAEADSLVLSGSLCAWAVALCLVVFVLLMVIAVASARWTARRPVLSLLQGTPEKRRKK</sequence>
<dbReference type="EMBL" id="DVMR01000046">
    <property type="protein sequence ID" value="HIU43745.1"/>
    <property type="molecule type" value="Genomic_DNA"/>
</dbReference>
<dbReference type="Proteomes" id="UP000824073">
    <property type="component" value="Unassembled WGS sequence"/>
</dbReference>
<feature type="transmembrane region" description="Helical" evidence="1">
    <location>
        <begin position="568"/>
        <end position="592"/>
    </location>
</feature>
<dbReference type="AlphaFoldDB" id="A0A9D1ITS4"/>
<reference evidence="2" key="2">
    <citation type="journal article" date="2021" name="PeerJ">
        <title>Extensive microbial diversity within the chicken gut microbiome revealed by metagenomics and culture.</title>
        <authorList>
            <person name="Gilroy R."/>
            <person name="Ravi A."/>
            <person name="Getino M."/>
            <person name="Pursley I."/>
            <person name="Horton D.L."/>
            <person name="Alikhan N.F."/>
            <person name="Baker D."/>
            <person name="Gharbi K."/>
            <person name="Hall N."/>
            <person name="Watson M."/>
            <person name="Adriaenssens E.M."/>
            <person name="Foster-Nyarko E."/>
            <person name="Jarju S."/>
            <person name="Secka A."/>
            <person name="Antonio M."/>
            <person name="Oren A."/>
            <person name="Chaudhuri R.R."/>
            <person name="La Ragione R."/>
            <person name="Hildebrand F."/>
            <person name="Pallen M.J."/>
        </authorList>
    </citation>
    <scope>NUCLEOTIDE SEQUENCE</scope>
    <source>
        <strain evidence="2">CHK191-8634</strain>
    </source>
</reference>
<evidence type="ECO:0000313" key="3">
    <source>
        <dbReference type="Proteomes" id="UP000824073"/>
    </source>
</evidence>
<comment type="caution">
    <text evidence="2">The sequence shown here is derived from an EMBL/GenBank/DDBJ whole genome shotgun (WGS) entry which is preliminary data.</text>
</comment>
<gene>
    <name evidence="2" type="ORF">IAB67_05545</name>
</gene>